<reference evidence="2 3" key="1">
    <citation type="submission" date="2021-06" db="EMBL/GenBank/DDBJ databases">
        <title>Caerostris darwini draft genome.</title>
        <authorList>
            <person name="Kono N."/>
            <person name="Arakawa K."/>
        </authorList>
    </citation>
    <scope>NUCLEOTIDE SEQUENCE [LARGE SCALE GENOMIC DNA]</scope>
</reference>
<proteinExistence type="predicted"/>
<keyword evidence="3" id="KW-1185">Reference proteome</keyword>
<evidence type="ECO:0000313" key="3">
    <source>
        <dbReference type="Proteomes" id="UP001054837"/>
    </source>
</evidence>
<accession>A0AAV4PWG6</accession>
<comment type="caution">
    <text evidence="2">The sequence shown here is derived from an EMBL/GenBank/DDBJ whole genome shotgun (WGS) entry which is preliminary data.</text>
</comment>
<keyword evidence="1" id="KW-0812">Transmembrane</keyword>
<dbReference type="Proteomes" id="UP001054837">
    <property type="component" value="Unassembled WGS sequence"/>
</dbReference>
<evidence type="ECO:0000313" key="2">
    <source>
        <dbReference type="EMBL" id="GIX99522.1"/>
    </source>
</evidence>
<evidence type="ECO:0000256" key="1">
    <source>
        <dbReference type="SAM" id="Phobius"/>
    </source>
</evidence>
<name>A0AAV4PWG6_9ARAC</name>
<organism evidence="2 3">
    <name type="scientific">Caerostris darwini</name>
    <dbReference type="NCBI Taxonomy" id="1538125"/>
    <lineage>
        <taxon>Eukaryota</taxon>
        <taxon>Metazoa</taxon>
        <taxon>Ecdysozoa</taxon>
        <taxon>Arthropoda</taxon>
        <taxon>Chelicerata</taxon>
        <taxon>Arachnida</taxon>
        <taxon>Araneae</taxon>
        <taxon>Araneomorphae</taxon>
        <taxon>Entelegynae</taxon>
        <taxon>Araneoidea</taxon>
        <taxon>Araneidae</taxon>
        <taxon>Caerostris</taxon>
    </lineage>
</organism>
<dbReference type="AlphaFoldDB" id="A0AAV4PWG6"/>
<keyword evidence="1" id="KW-1133">Transmembrane helix</keyword>
<feature type="transmembrane region" description="Helical" evidence="1">
    <location>
        <begin position="6"/>
        <end position="31"/>
    </location>
</feature>
<sequence length="129" mass="14591">MLSNNFLVNLYCISAIFYYFFITLIIISIASSVNKSAELARDAIRCFAERFPHCYGELNFYSHLQMKQKPSLTLWDIYKIDKSLLISVLGTLVTYGYLVGTLGSVQELKNGEVNIMEGFNSSTLYSDTA</sequence>
<keyword evidence="1" id="KW-0472">Membrane</keyword>
<protein>
    <submittedName>
        <fullName evidence="2">Uncharacterized protein</fullName>
    </submittedName>
</protein>
<gene>
    <name evidence="2" type="ORF">CDAR_104521</name>
</gene>
<dbReference type="EMBL" id="BPLQ01003301">
    <property type="protein sequence ID" value="GIX99522.1"/>
    <property type="molecule type" value="Genomic_DNA"/>
</dbReference>